<dbReference type="InterPro" id="IPR016181">
    <property type="entry name" value="Acyl_CoA_acyltransferase"/>
</dbReference>
<dbReference type="AlphaFoldDB" id="A0A8T0ES79"/>
<comment type="catalytic activity">
    <reaction evidence="5 6">
        <text>D-glucosamine 6-phosphate + acetyl-CoA = N-acetyl-D-glucosamine 6-phosphate + CoA + H(+)</text>
        <dbReference type="Rhea" id="RHEA:10292"/>
        <dbReference type="ChEBI" id="CHEBI:15378"/>
        <dbReference type="ChEBI" id="CHEBI:57287"/>
        <dbReference type="ChEBI" id="CHEBI:57288"/>
        <dbReference type="ChEBI" id="CHEBI:57513"/>
        <dbReference type="ChEBI" id="CHEBI:58725"/>
        <dbReference type="EC" id="2.3.1.4"/>
    </reaction>
</comment>
<proteinExistence type="inferred from homology"/>
<dbReference type="EC" id="2.3.1.4" evidence="6"/>
<dbReference type="InterPro" id="IPR039143">
    <property type="entry name" value="GNPNAT1-like"/>
</dbReference>
<comment type="pathway">
    <text evidence="1 6">Nucleotide-sugar biosynthesis; UDP-N-acetyl-alpha-D-glucosamine biosynthesis; N-acetyl-alpha-D-glucosamine 1-phosphate from alpha-D-glucosamine 6-phosphate (route I): step 1/2.</text>
</comment>
<comment type="caution">
    <text evidence="8">The sequence shown here is derived from an EMBL/GenBank/DDBJ whole genome shotgun (WGS) entry which is preliminary data.</text>
</comment>
<reference evidence="8" key="2">
    <citation type="submission" date="2020-06" db="EMBL/GenBank/DDBJ databases">
        <authorList>
            <person name="Sheffer M."/>
        </authorList>
    </citation>
    <scope>NUCLEOTIDE SEQUENCE</scope>
</reference>
<dbReference type="Gene3D" id="3.40.630.30">
    <property type="match status" value="1"/>
</dbReference>
<dbReference type="GO" id="GO:0004343">
    <property type="term" value="F:glucosamine 6-phosphate N-acetyltransferase activity"/>
    <property type="evidence" value="ECO:0007669"/>
    <property type="project" value="UniProtKB-UniRule"/>
</dbReference>
<evidence type="ECO:0000256" key="3">
    <source>
        <dbReference type="ARBA" id="ARBA00022679"/>
    </source>
</evidence>
<gene>
    <name evidence="8" type="ORF">HNY73_015023</name>
</gene>
<dbReference type="Proteomes" id="UP000807504">
    <property type="component" value="Unassembled WGS sequence"/>
</dbReference>
<keyword evidence="9" id="KW-1185">Reference proteome</keyword>
<reference evidence="8" key="1">
    <citation type="journal article" date="2020" name="bioRxiv">
        <title>Chromosome-level reference genome of the European wasp spider Argiope bruennichi: a resource for studies on range expansion and evolutionary adaptation.</title>
        <authorList>
            <person name="Sheffer M.M."/>
            <person name="Hoppe A."/>
            <person name="Krehenwinkel H."/>
            <person name="Uhl G."/>
            <person name="Kuss A.W."/>
            <person name="Jensen L."/>
            <person name="Jensen C."/>
            <person name="Gillespie R.G."/>
            <person name="Hoff K.J."/>
            <person name="Prost S."/>
        </authorList>
    </citation>
    <scope>NUCLEOTIDE SEQUENCE</scope>
</reference>
<accession>A0A8T0ES79</accession>
<dbReference type="GO" id="GO:0006048">
    <property type="term" value="P:UDP-N-acetylglucosamine biosynthetic process"/>
    <property type="evidence" value="ECO:0007669"/>
    <property type="project" value="UniProtKB-UniRule"/>
</dbReference>
<comment type="similarity">
    <text evidence="2 6">Belongs to the acetyltransferase family. GNA1 subfamily.</text>
</comment>
<dbReference type="Pfam" id="PF00583">
    <property type="entry name" value="Acetyltransf_1"/>
    <property type="match status" value="1"/>
</dbReference>
<evidence type="ECO:0000256" key="4">
    <source>
        <dbReference type="ARBA" id="ARBA00023315"/>
    </source>
</evidence>
<dbReference type="EMBL" id="JABXBU010002072">
    <property type="protein sequence ID" value="KAF8778288.1"/>
    <property type="molecule type" value="Genomic_DNA"/>
</dbReference>
<dbReference type="PROSITE" id="PS51186">
    <property type="entry name" value="GNAT"/>
    <property type="match status" value="1"/>
</dbReference>
<evidence type="ECO:0000256" key="6">
    <source>
        <dbReference type="RuleBase" id="RU365086"/>
    </source>
</evidence>
<dbReference type="CDD" id="cd04301">
    <property type="entry name" value="NAT_SF"/>
    <property type="match status" value="1"/>
</dbReference>
<organism evidence="8 9">
    <name type="scientific">Argiope bruennichi</name>
    <name type="common">Wasp spider</name>
    <name type="synonym">Aranea bruennichi</name>
    <dbReference type="NCBI Taxonomy" id="94029"/>
    <lineage>
        <taxon>Eukaryota</taxon>
        <taxon>Metazoa</taxon>
        <taxon>Ecdysozoa</taxon>
        <taxon>Arthropoda</taxon>
        <taxon>Chelicerata</taxon>
        <taxon>Arachnida</taxon>
        <taxon>Araneae</taxon>
        <taxon>Araneomorphae</taxon>
        <taxon>Entelegynae</taxon>
        <taxon>Araneoidea</taxon>
        <taxon>Araneidae</taxon>
        <taxon>Argiope</taxon>
    </lineage>
</organism>
<dbReference type="OMA" id="NQRYDWI"/>
<keyword evidence="3 6" id="KW-0808">Transferase</keyword>
<dbReference type="SUPFAM" id="SSF55729">
    <property type="entry name" value="Acyl-CoA N-acyltransferases (Nat)"/>
    <property type="match status" value="1"/>
</dbReference>
<evidence type="ECO:0000313" key="9">
    <source>
        <dbReference type="Proteomes" id="UP000807504"/>
    </source>
</evidence>
<dbReference type="FunFam" id="3.40.630.30:FF:000043">
    <property type="entry name" value="Glucosamine 6-phosphate N-acetyltransferase"/>
    <property type="match status" value="1"/>
</dbReference>
<name>A0A8T0ES79_ARGBR</name>
<dbReference type="OrthoDB" id="10039976at2759"/>
<feature type="domain" description="N-acetyltransferase" evidence="7">
    <location>
        <begin position="48"/>
        <end position="196"/>
    </location>
</feature>
<evidence type="ECO:0000256" key="2">
    <source>
        <dbReference type="ARBA" id="ARBA00006048"/>
    </source>
</evidence>
<dbReference type="PANTHER" id="PTHR13355:SF11">
    <property type="entry name" value="GLUCOSAMINE 6-PHOSPHATE N-ACETYLTRANSFERASE"/>
    <property type="match status" value="1"/>
</dbReference>
<evidence type="ECO:0000313" key="8">
    <source>
        <dbReference type="EMBL" id="KAF8778288.1"/>
    </source>
</evidence>
<keyword evidence="4 6" id="KW-0012">Acyltransferase</keyword>
<dbReference type="InterPro" id="IPR000182">
    <property type="entry name" value="GNAT_dom"/>
</dbReference>
<protein>
    <recommendedName>
        <fullName evidence="6">Glucosamine 6-phosphate N-acetyltransferase</fullName>
        <ecNumber evidence="6">2.3.1.4</ecNumber>
    </recommendedName>
</protein>
<sequence length="196" mass="22526">MNSNHCEENQNMSNDYLYPPEILSKLDLKNCYVHFNPPISISNPGENLILRPLSIDDYHKGYLNLLSQLTKVGDVSEEKFKETFQEMKSCKNRYFVTVIEDLSTNQVIATATLAIEKKFIHSAGLRGRLEDVVVNNDYRGKQLGKLVVIAIRLLAEQIGCYKITLDCKDKMVKFYKQFGFACETGNNNMMTIRFHE</sequence>
<evidence type="ECO:0000259" key="7">
    <source>
        <dbReference type="PROSITE" id="PS51186"/>
    </source>
</evidence>
<evidence type="ECO:0000256" key="1">
    <source>
        <dbReference type="ARBA" id="ARBA00004832"/>
    </source>
</evidence>
<evidence type="ECO:0000256" key="5">
    <source>
        <dbReference type="ARBA" id="ARBA00048964"/>
    </source>
</evidence>
<dbReference type="PANTHER" id="PTHR13355">
    <property type="entry name" value="GLUCOSAMINE 6-PHOSPHATE N-ACETYLTRANSFERASE"/>
    <property type="match status" value="1"/>
</dbReference>